<name>A0ABD3RI79_9STRA</name>
<accession>A0ABD3RI79</accession>
<feature type="non-terminal residue" evidence="1">
    <location>
        <position position="1"/>
    </location>
</feature>
<protein>
    <submittedName>
        <fullName evidence="1">Uncharacterized protein</fullName>
    </submittedName>
</protein>
<comment type="caution">
    <text evidence="1">The sequence shown here is derived from an EMBL/GenBank/DDBJ whole genome shotgun (WGS) entry which is preliminary data.</text>
</comment>
<dbReference type="AlphaFoldDB" id="A0ABD3RI79"/>
<gene>
    <name evidence="1" type="ORF">ACHAXA_000480</name>
</gene>
<evidence type="ECO:0000313" key="2">
    <source>
        <dbReference type="Proteomes" id="UP001530377"/>
    </source>
</evidence>
<reference evidence="1 2" key="1">
    <citation type="submission" date="2024-10" db="EMBL/GenBank/DDBJ databases">
        <title>Updated reference genomes for cyclostephanoid diatoms.</title>
        <authorList>
            <person name="Roberts W.R."/>
            <person name="Alverson A.J."/>
        </authorList>
    </citation>
    <scope>NUCLEOTIDE SEQUENCE [LARGE SCALE GENOMIC DNA]</scope>
    <source>
        <strain evidence="1 2">AJA228-03</strain>
    </source>
</reference>
<sequence>EEGNTPVVTASAASASAPAAKATPCERGIIRSDLGVKPIMIKCGHCNQTGMTKTKGSFGACSFGSAFAFVKTPNILVAIAENSSVNRMRSVVYKFRWPLYRGKRWAIVN</sequence>
<organism evidence="1 2">
    <name type="scientific">Cyclostephanos tholiformis</name>
    <dbReference type="NCBI Taxonomy" id="382380"/>
    <lineage>
        <taxon>Eukaryota</taxon>
        <taxon>Sar</taxon>
        <taxon>Stramenopiles</taxon>
        <taxon>Ochrophyta</taxon>
        <taxon>Bacillariophyta</taxon>
        <taxon>Coscinodiscophyceae</taxon>
        <taxon>Thalassiosirophycidae</taxon>
        <taxon>Stephanodiscales</taxon>
        <taxon>Stephanodiscaceae</taxon>
        <taxon>Cyclostephanos</taxon>
    </lineage>
</organism>
<proteinExistence type="predicted"/>
<keyword evidence="2" id="KW-1185">Reference proteome</keyword>
<dbReference type="EMBL" id="JALLPB020000264">
    <property type="protein sequence ID" value="KAL3811401.1"/>
    <property type="molecule type" value="Genomic_DNA"/>
</dbReference>
<dbReference type="Proteomes" id="UP001530377">
    <property type="component" value="Unassembled WGS sequence"/>
</dbReference>
<evidence type="ECO:0000313" key="1">
    <source>
        <dbReference type="EMBL" id="KAL3811401.1"/>
    </source>
</evidence>